<feature type="active site" evidence="5">
    <location>
        <position position="53"/>
    </location>
</feature>
<dbReference type="NCBIfam" id="TIGR00055">
    <property type="entry name" value="uppS"/>
    <property type="match status" value="1"/>
</dbReference>
<keyword evidence="1 5" id="KW-0808">Transferase</keyword>
<evidence type="ECO:0000256" key="2">
    <source>
        <dbReference type="ARBA" id="ARBA00022723"/>
    </source>
</evidence>
<feature type="binding site" evidence="5">
    <location>
        <position position="53"/>
    </location>
    <ligand>
        <name>Mg(2+)</name>
        <dbReference type="ChEBI" id="CHEBI:18420"/>
    </ligand>
</feature>
<keyword evidence="7" id="KW-1185">Reference proteome</keyword>
<dbReference type="GO" id="GO:0045547">
    <property type="term" value="F:ditrans,polycis-polyprenyl diphosphate synthase [(2E,6E)-farnesyl diphosphate specific] activity"/>
    <property type="evidence" value="ECO:0007669"/>
    <property type="project" value="TreeGrafter"/>
</dbReference>
<dbReference type="SUPFAM" id="SSF64005">
    <property type="entry name" value="Undecaprenyl diphosphate synthase"/>
    <property type="match status" value="1"/>
</dbReference>
<comment type="subunit">
    <text evidence="5">Homodimer.</text>
</comment>
<comment type="caution">
    <text evidence="5">Lacks conserved residue(s) required for the propagation of feature annotation.</text>
</comment>
<dbReference type="FunFam" id="3.40.1180.10:FF:000003">
    <property type="entry name" value="Isoprenyl transferase 2"/>
    <property type="match status" value="1"/>
</dbReference>
<dbReference type="GO" id="GO:0016094">
    <property type="term" value="P:polyprenol biosynthetic process"/>
    <property type="evidence" value="ECO:0007669"/>
    <property type="project" value="TreeGrafter"/>
</dbReference>
<reference evidence="6 7" key="1">
    <citation type="submission" date="2020-08" db="EMBL/GenBank/DDBJ databases">
        <title>Genomic Encyclopedia of Type Strains, Phase IV (KMG-IV): sequencing the most valuable type-strain genomes for metagenomic binning, comparative biology and taxonomic classification.</title>
        <authorList>
            <person name="Goeker M."/>
        </authorList>
    </citation>
    <scope>NUCLEOTIDE SEQUENCE [LARGE SCALE GENOMIC DNA]</scope>
    <source>
        <strain evidence="6 7">DSM 21458</strain>
    </source>
</reference>
<name>A0A841I349_9DEIO</name>
<dbReference type="InterPro" id="IPR001441">
    <property type="entry name" value="UPP_synth-like"/>
</dbReference>
<feature type="binding site" evidence="5">
    <location>
        <position position="227"/>
    </location>
    <ligand>
        <name>substrate</name>
    </ligand>
</feature>
<dbReference type="InterPro" id="IPR018520">
    <property type="entry name" value="UPP_synth-like_CS"/>
</dbReference>
<gene>
    <name evidence="6" type="ORF">HNR42_002223</name>
</gene>
<accession>A0A841I349</accession>
<evidence type="ECO:0000256" key="3">
    <source>
        <dbReference type="ARBA" id="ARBA00022842"/>
    </source>
</evidence>
<feature type="binding site" evidence="5">
    <location>
        <begin position="54"/>
        <end position="57"/>
    </location>
    <ligand>
        <name>substrate</name>
    </ligand>
</feature>
<comment type="similarity">
    <text evidence="4">Belongs to the UPP synthase family. Z-FPP synthase subfamily.</text>
</comment>
<dbReference type="HAMAP" id="MF_01139">
    <property type="entry name" value="ISPT"/>
    <property type="match status" value="1"/>
</dbReference>
<dbReference type="AlphaFoldDB" id="A0A841I349"/>
<feature type="active site" description="Proton acceptor" evidence="5">
    <location>
        <position position="101"/>
    </location>
</feature>
<dbReference type="GO" id="GO:0033850">
    <property type="term" value="F:Z-farnesyl diphosphate synthase activity"/>
    <property type="evidence" value="ECO:0007669"/>
    <property type="project" value="UniProtKB-ARBA"/>
</dbReference>
<dbReference type="GO" id="GO:0000287">
    <property type="term" value="F:magnesium ion binding"/>
    <property type="evidence" value="ECO:0007669"/>
    <property type="project" value="UniProtKB-UniRule"/>
</dbReference>
<dbReference type="Pfam" id="PF01255">
    <property type="entry name" value="Prenyltransf"/>
    <property type="match status" value="1"/>
</dbReference>
<comment type="function">
    <text evidence="5">Catalyzes the condensation of isopentenyl diphosphate (IPP) with allylic pyrophosphates generating different type of terpenoids.</text>
</comment>
<dbReference type="Gene3D" id="3.40.1180.10">
    <property type="entry name" value="Decaprenyl diphosphate synthase-like"/>
    <property type="match status" value="1"/>
</dbReference>
<organism evidence="6 7">
    <name type="scientific">Deinobacterium chartae</name>
    <dbReference type="NCBI Taxonomy" id="521158"/>
    <lineage>
        <taxon>Bacteria</taxon>
        <taxon>Thermotogati</taxon>
        <taxon>Deinococcota</taxon>
        <taxon>Deinococci</taxon>
        <taxon>Deinococcales</taxon>
        <taxon>Deinococcaceae</taxon>
        <taxon>Deinobacterium</taxon>
    </lineage>
</organism>
<proteinExistence type="inferred from homology"/>
<dbReference type="PANTHER" id="PTHR10291:SF43">
    <property type="entry name" value="DEHYDRODOLICHYL DIPHOSPHATE SYNTHASE COMPLEX SUBUNIT DHDDS"/>
    <property type="match status" value="1"/>
</dbReference>
<keyword evidence="3 5" id="KW-0460">Magnesium</keyword>
<keyword evidence="2 5" id="KW-0479">Metal-binding</keyword>
<protein>
    <recommendedName>
        <fullName evidence="5">Isoprenyl transferase</fullName>
        <ecNumber evidence="5">2.5.1.-</ecNumber>
    </recommendedName>
</protein>
<dbReference type="EMBL" id="JACHHG010000007">
    <property type="protein sequence ID" value="MBB6098788.1"/>
    <property type="molecule type" value="Genomic_DNA"/>
</dbReference>
<evidence type="ECO:0000256" key="4">
    <source>
        <dbReference type="ARBA" id="ARBA00038453"/>
    </source>
</evidence>
<evidence type="ECO:0000256" key="1">
    <source>
        <dbReference type="ARBA" id="ARBA00022679"/>
    </source>
</evidence>
<feature type="binding site" evidence="5">
    <location>
        <begin position="233"/>
        <end position="235"/>
    </location>
    <ligand>
        <name>substrate</name>
    </ligand>
</feature>
<evidence type="ECO:0000313" key="7">
    <source>
        <dbReference type="Proteomes" id="UP000569951"/>
    </source>
</evidence>
<feature type="binding site" evidence="5">
    <location>
        <position position="246"/>
    </location>
    <ligand>
        <name>Mg(2+)</name>
        <dbReference type="ChEBI" id="CHEBI:18420"/>
    </ligand>
</feature>
<dbReference type="EC" id="2.5.1.-" evidence="5"/>
<dbReference type="PROSITE" id="PS01066">
    <property type="entry name" value="UPP_SYNTHASE"/>
    <property type="match status" value="1"/>
</dbReference>
<dbReference type="PANTHER" id="PTHR10291">
    <property type="entry name" value="DEHYDRODOLICHYL DIPHOSPHATE SYNTHASE FAMILY MEMBER"/>
    <property type="match status" value="1"/>
</dbReference>
<dbReference type="CDD" id="cd00475">
    <property type="entry name" value="Cis_IPPS"/>
    <property type="match status" value="1"/>
</dbReference>
<feature type="binding site" evidence="5">
    <location>
        <position position="70"/>
    </location>
    <ligand>
        <name>substrate</name>
    </ligand>
</feature>
<feature type="binding site" evidence="5">
    <location>
        <position position="104"/>
    </location>
    <ligand>
        <name>substrate</name>
    </ligand>
</feature>
<dbReference type="NCBIfam" id="NF011409">
    <property type="entry name" value="PRK14835.1"/>
    <property type="match status" value="1"/>
</dbReference>
<sequence length="278" mass="31768">MSQARSISRPTAQQAIGIYRTLLKPLYWWYEQRLSRAVLAGGKLPKHLGIILDGNRRFARSIGVETHMGHDLGAHKAYEVLEWCLALGIPHVTLWVFSSDNKSRDPQEVAHLLELFAREAAKMVHDPRIHNNAVRIKLIGQIEDFPESTRKALHELEQATAHYQGMLLHIAIGYGGREEIVGAIRSLLRAKAAEGKSLEELSRELQVSDIEEHLYTAGAPDPDFIVRTSGEVRLSGFLLWQAAYSEYYFCDAYWPSFRKVDFLRALRSFQSRERRFGR</sequence>
<feature type="binding site" evidence="5">
    <location>
        <position position="58"/>
    </location>
    <ligand>
        <name>substrate</name>
    </ligand>
</feature>
<comment type="cofactor">
    <cofactor evidence="5">
        <name>Mg(2+)</name>
        <dbReference type="ChEBI" id="CHEBI:18420"/>
    </cofactor>
    <text evidence="5">Binds 2 magnesium ions per subunit.</text>
</comment>
<dbReference type="Proteomes" id="UP000569951">
    <property type="component" value="Unassembled WGS sequence"/>
</dbReference>
<dbReference type="InterPro" id="IPR036424">
    <property type="entry name" value="UPP_synth-like_sf"/>
</dbReference>
<evidence type="ECO:0000256" key="5">
    <source>
        <dbReference type="HAMAP-Rule" id="MF_01139"/>
    </source>
</evidence>
<comment type="caution">
    <text evidence="6">The sequence shown here is derived from an EMBL/GenBank/DDBJ whole genome shotgun (WGS) entry which is preliminary data.</text>
</comment>
<feature type="binding site" evidence="5">
    <location>
        <begin position="98"/>
        <end position="100"/>
    </location>
    <ligand>
        <name>substrate</name>
    </ligand>
</feature>
<evidence type="ECO:0000313" key="6">
    <source>
        <dbReference type="EMBL" id="MBB6098788.1"/>
    </source>
</evidence>